<organism evidence="1 2">
    <name type="scientific">Pseudomonas oryzihabitans</name>
    <dbReference type="NCBI Taxonomy" id="47885"/>
    <lineage>
        <taxon>Bacteria</taxon>
        <taxon>Pseudomonadati</taxon>
        <taxon>Pseudomonadota</taxon>
        <taxon>Gammaproteobacteria</taxon>
        <taxon>Pseudomonadales</taxon>
        <taxon>Pseudomonadaceae</taxon>
        <taxon>Pseudomonas</taxon>
    </lineage>
</organism>
<dbReference type="Pfam" id="PF14486">
    <property type="entry name" value="DUF4432"/>
    <property type="match status" value="1"/>
</dbReference>
<accession>A0A0U4XX71</accession>
<dbReference type="Gene3D" id="2.70.98.10">
    <property type="match status" value="1"/>
</dbReference>
<dbReference type="InterPro" id="IPR014718">
    <property type="entry name" value="GH-type_carb-bd"/>
</dbReference>
<dbReference type="OrthoDB" id="146552at2"/>
<evidence type="ECO:0000313" key="2">
    <source>
        <dbReference type="Proteomes" id="UP000064137"/>
    </source>
</evidence>
<sequence length="361" mass="40291">MSVRLPLQPEQFTACERTLLASDAFQVRAWTYPSGVRALALENRRGRLVVLPYQGQMIWDATFDGCRLTMPGLFDQPRPTRRIIETYGCFMFHAGVLRNGCPAPEDSHELHGELPCAPLDEAWLELGRDAAGDFLRLGGRHDYAMGFGDRYRAQPSVTLRPETAVFELGLEVENQAGQPMDLMYMAHMNYAYVPGGRFHEPLGVARTRVRTSVPAHVRPTADWQAFIAELAEDSERLRVLDAPERYQPEIVSFIDAPGTDAAGEAHFLLEHPGGAAFYTAYRPESLPHATRWVLHNPDQQVAAFVLPATCEPEGYLAETAKGQVQQLQPGERRTFSVRTGYLAAAESEALLTRLADPTRIR</sequence>
<gene>
    <name evidence="1" type="ORF">APT59_19400</name>
</gene>
<dbReference type="AlphaFoldDB" id="A0A0U4XX71"/>
<dbReference type="RefSeq" id="WP_059316363.1">
    <property type="nucleotide sequence ID" value="NZ_CP013987.1"/>
</dbReference>
<proteinExistence type="predicted"/>
<dbReference type="KEGG" id="por:APT59_19400"/>
<evidence type="ECO:0000313" key="1">
    <source>
        <dbReference type="EMBL" id="ALZ86265.1"/>
    </source>
</evidence>
<reference evidence="1 2" key="1">
    <citation type="submission" date="2016-01" db="EMBL/GenBank/DDBJ databases">
        <title>Annotation of Pseudomonas oryzihabitans USDA-ARS-USMARC-56511.</title>
        <authorList>
            <person name="Harhay G.P."/>
            <person name="Harhay D.M."/>
            <person name="Smith T.P.L."/>
            <person name="Bono J.L."/>
            <person name="Heaton M.P."/>
            <person name="Clawson M.L."/>
            <person name="Chitko-Mckown C.G."/>
            <person name="Capik S.F."/>
            <person name="DeDonder K.D."/>
            <person name="Apley M.D."/>
            <person name="Lubbers B.V."/>
            <person name="White B.J."/>
            <person name="Larson R.L."/>
        </authorList>
    </citation>
    <scope>NUCLEOTIDE SEQUENCE [LARGE SCALE GENOMIC DNA]</scope>
    <source>
        <strain evidence="1 2">USDA-ARS-USMARC-56511</strain>
    </source>
</reference>
<dbReference type="EMBL" id="CP013987">
    <property type="protein sequence ID" value="ALZ86265.1"/>
    <property type="molecule type" value="Genomic_DNA"/>
</dbReference>
<dbReference type="InterPro" id="IPR027839">
    <property type="entry name" value="DUF4432"/>
</dbReference>
<protein>
    <submittedName>
        <fullName evidence="1">DUF4432 domain-containing protein</fullName>
    </submittedName>
</protein>
<dbReference type="GO" id="GO:0030246">
    <property type="term" value="F:carbohydrate binding"/>
    <property type="evidence" value="ECO:0007669"/>
    <property type="project" value="InterPro"/>
</dbReference>
<dbReference type="CDD" id="cd09269">
    <property type="entry name" value="deoxyribose_mutarotase"/>
    <property type="match status" value="1"/>
</dbReference>
<name>A0A0U4XX71_9PSED</name>
<dbReference type="Proteomes" id="UP000064137">
    <property type="component" value="Chromosome"/>
</dbReference>